<reference evidence="7" key="1">
    <citation type="submission" date="2021-02" db="EMBL/GenBank/DDBJ databases">
        <authorList>
            <person name="Nowell W R."/>
        </authorList>
    </citation>
    <scope>NUCLEOTIDE SEQUENCE</scope>
</reference>
<keyword evidence="2" id="KW-0805">Transcription regulation</keyword>
<organism evidence="7 8">
    <name type="scientific">Rotaria socialis</name>
    <dbReference type="NCBI Taxonomy" id="392032"/>
    <lineage>
        <taxon>Eukaryota</taxon>
        <taxon>Metazoa</taxon>
        <taxon>Spiralia</taxon>
        <taxon>Gnathifera</taxon>
        <taxon>Rotifera</taxon>
        <taxon>Eurotatoria</taxon>
        <taxon>Bdelloidea</taxon>
        <taxon>Philodinida</taxon>
        <taxon>Philodinidae</taxon>
        <taxon>Rotaria</taxon>
    </lineage>
</organism>
<keyword evidence="8" id="KW-1185">Reference proteome</keyword>
<keyword evidence="3" id="KW-0175">Coiled coil</keyword>
<feature type="region of interest" description="Disordered" evidence="6">
    <location>
        <begin position="299"/>
        <end position="328"/>
    </location>
</feature>
<dbReference type="Proteomes" id="UP000663873">
    <property type="component" value="Unassembled WGS sequence"/>
</dbReference>
<protein>
    <recommendedName>
        <fullName evidence="9">GATA-type domain-containing protein</fullName>
    </recommendedName>
</protein>
<evidence type="ECO:0000313" key="8">
    <source>
        <dbReference type="Proteomes" id="UP000663873"/>
    </source>
</evidence>
<evidence type="ECO:0000313" key="7">
    <source>
        <dbReference type="EMBL" id="CAF4483763.1"/>
    </source>
</evidence>
<evidence type="ECO:0000256" key="3">
    <source>
        <dbReference type="ARBA" id="ARBA00023054"/>
    </source>
</evidence>
<keyword evidence="4" id="KW-0804">Transcription</keyword>
<comment type="subcellular location">
    <subcellularLocation>
        <location evidence="1">Nucleus</location>
    </subcellularLocation>
</comment>
<dbReference type="AlphaFoldDB" id="A0A820UAY8"/>
<feature type="region of interest" description="Disordered" evidence="6">
    <location>
        <begin position="169"/>
        <end position="217"/>
    </location>
</feature>
<name>A0A820UAY8_9BILA</name>
<comment type="caution">
    <text evidence="7">The sequence shown here is derived from an EMBL/GenBank/DDBJ whole genome shotgun (WGS) entry which is preliminary data.</text>
</comment>
<evidence type="ECO:0000256" key="1">
    <source>
        <dbReference type="ARBA" id="ARBA00004123"/>
    </source>
</evidence>
<dbReference type="GO" id="GO:0016581">
    <property type="term" value="C:NuRD complex"/>
    <property type="evidence" value="ECO:0007669"/>
    <property type="project" value="TreeGrafter"/>
</dbReference>
<dbReference type="GO" id="GO:0000122">
    <property type="term" value="P:negative regulation of transcription by RNA polymerase II"/>
    <property type="evidence" value="ECO:0007669"/>
    <property type="project" value="InterPro"/>
</dbReference>
<evidence type="ECO:0000256" key="4">
    <source>
        <dbReference type="ARBA" id="ARBA00023163"/>
    </source>
</evidence>
<evidence type="ECO:0000256" key="2">
    <source>
        <dbReference type="ARBA" id="ARBA00023015"/>
    </source>
</evidence>
<proteinExistence type="predicted"/>
<evidence type="ECO:0008006" key="9">
    <source>
        <dbReference type="Google" id="ProtNLM"/>
    </source>
</evidence>
<gene>
    <name evidence="7" type="ORF">UJA718_LOCUS25132</name>
</gene>
<accession>A0A820UAY8</accession>
<dbReference type="PANTHER" id="PTHR13455:SF7">
    <property type="entry name" value="SIMJANG, ISOFORM E"/>
    <property type="match status" value="1"/>
</dbReference>
<dbReference type="InterPro" id="IPR040386">
    <property type="entry name" value="P66"/>
</dbReference>
<feature type="compositionally biased region" description="Polar residues" evidence="6">
    <location>
        <begin position="308"/>
        <end position="328"/>
    </location>
</feature>
<sequence length="345" mass="39469">SAPSTTIYSLEERKTQAKKALRTQLERDLLNIPSPKPLLQDISFVPNPTSLEFQPYIGLEDVAQCLYELQTDRHRLPQRFTDRAQLHEPHICDHCGTDFTIRWWKHLNNNQQTNILCDRCKKQVIRRTSKSEHSTLLKNVFVSAMEQEKEIEKTFQILIKQQQKNAFRSSLSSSTSKPLVSNNNRPIPSQISSATSIPSYNHTQQQKQRPSIPQSQNFATKISQQSISLTNVTRKPNVTIPSQMNLTNHMRSLPHHKKPMPAHQQVQQQFRSTPVLPQQMKTNQLVKASKTAIRQQQQVISSRPMYHQATSGTNASSTIHPSIPTSANIRPTATKRRTLPTIHMK</sequence>
<evidence type="ECO:0000256" key="6">
    <source>
        <dbReference type="SAM" id="MobiDB-lite"/>
    </source>
</evidence>
<evidence type="ECO:0000256" key="5">
    <source>
        <dbReference type="ARBA" id="ARBA00023242"/>
    </source>
</evidence>
<dbReference type="PANTHER" id="PTHR13455">
    <property type="entry name" value="TRANSCRIPTIONAL REPRESSOR P66-RELATED"/>
    <property type="match status" value="1"/>
</dbReference>
<dbReference type="EMBL" id="CAJOBP010006039">
    <property type="protein sequence ID" value="CAF4483763.1"/>
    <property type="molecule type" value="Genomic_DNA"/>
</dbReference>
<feature type="compositionally biased region" description="Polar residues" evidence="6">
    <location>
        <begin position="177"/>
        <end position="217"/>
    </location>
</feature>
<keyword evidence="5" id="KW-0539">Nucleus</keyword>
<feature type="non-terminal residue" evidence="7">
    <location>
        <position position="1"/>
    </location>
</feature>